<evidence type="ECO:0000313" key="1">
    <source>
        <dbReference type="EMBL" id="KKN32163.1"/>
    </source>
</evidence>
<gene>
    <name evidence="1" type="ORF">LCGC14_0816600</name>
</gene>
<name>A0A0F9SSH5_9ZZZZ</name>
<protein>
    <submittedName>
        <fullName evidence="1">Uncharacterized protein</fullName>
    </submittedName>
</protein>
<dbReference type="AlphaFoldDB" id="A0A0F9SSH5"/>
<dbReference type="EMBL" id="LAZR01002272">
    <property type="protein sequence ID" value="KKN32163.1"/>
    <property type="molecule type" value="Genomic_DNA"/>
</dbReference>
<organism evidence="1">
    <name type="scientific">marine sediment metagenome</name>
    <dbReference type="NCBI Taxonomy" id="412755"/>
    <lineage>
        <taxon>unclassified sequences</taxon>
        <taxon>metagenomes</taxon>
        <taxon>ecological metagenomes</taxon>
    </lineage>
</organism>
<sequence>MGSSRGAVLVTQFFSNTGKGAGMRVRINWRRGPRQLRIALDRARDEFLTTVESEARSAAPSGVKNTIKRTAAQVRVDHPAAAYIEFGQEEGSMPPLGPIAAWAVSVGKSAREAFPIARAIRDRGRPARPFFVPAIEKALNEVEREFVQIWEGGRK</sequence>
<accession>A0A0F9SSH5</accession>
<comment type="caution">
    <text evidence="1">The sequence shown here is derived from an EMBL/GenBank/DDBJ whole genome shotgun (WGS) entry which is preliminary data.</text>
</comment>
<proteinExistence type="predicted"/>
<reference evidence="1" key="1">
    <citation type="journal article" date="2015" name="Nature">
        <title>Complex archaea that bridge the gap between prokaryotes and eukaryotes.</title>
        <authorList>
            <person name="Spang A."/>
            <person name="Saw J.H."/>
            <person name="Jorgensen S.L."/>
            <person name="Zaremba-Niedzwiedzka K."/>
            <person name="Martijn J."/>
            <person name="Lind A.E."/>
            <person name="van Eijk R."/>
            <person name="Schleper C."/>
            <person name="Guy L."/>
            <person name="Ettema T.J."/>
        </authorList>
    </citation>
    <scope>NUCLEOTIDE SEQUENCE</scope>
</reference>